<proteinExistence type="predicted"/>
<reference evidence="2" key="1">
    <citation type="submission" date="2018-12" db="EMBL/GenBank/DDBJ databases">
        <authorList>
            <person name="Ashton P.M."/>
            <person name="Dallman T."/>
            <person name="Nair S."/>
            <person name="De Pinna E."/>
            <person name="Peters T."/>
            <person name="Grant K."/>
        </authorList>
    </citation>
    <scope>NUCLEOTIDE SEQUENCE</scope>
    <source>
        <strain evidence="3">116039</strain>
        <strain evidence="2">582921</strain>
    </source>
</reference>
<evidence type="ECO:0000313" key="3">
    <source>
        <dbReference type="EMBL" id="EDA7615065.1"/>
    </source>
</evidence>
<comment type="caution">
    <text evidence="2">The sequence shown here is derived from an EMBL/GenBank/DDBJ whole genome shotgun (WGS) entry which is preliminary data.</text>
</comment>
<feature type="signal peptide" evidence="1">
    <location>
        <begin position="1"/>
        <end position="20"/>
    </location>
</feature>
<evidence type="ECO:0008006" key="4">
    <source>
        <dbReference type="Google" id="ProtNLM"/>
    </source>
</evidence>
<dbReference type="RefSeq" id="WP_000769182.1">
    <property type="nucleotide sequence ID" value="NC_024983.1"/>
</dbReference>
<evidence type="ECO:0000256" key="1">
    <source>
        <dbReference type="SAM" id="SignalP"/>
    </source>
</evidence>
<gene>
    <name evidence="3" type="ORF">A3V89_20055</name>
    <name evidence="2" type="ORF">ELS01_20440</name>
</gene>
<feature type="chain" id="PRO_5007377103" description="Periplasmic protein" evidence="1">
    <location>
        <begin position="21"/>
        <end position="117"/>
    </location>
</feature>
<protein>
    <recommendedName>
        <fullName evidence="4">Periplasmic protein</fullName>
    </recommendedName>
</protein>
<dbReference type="AlphaFoldDB" id="A0A077W2N0"/>
<keyword evidence="1" id="KW-0732">Signal</keyword>
<sequence length="117" mass="13073">MKLKNILLCAMMSVAFGSSANTTHKVENEPIPNIILDGKVDDICKDASIRTELNHDKAKELVTTNLKQALPLNTVPDKLDEVAEAFVNRDKGASETADHCLVNVRNKYWEMYPSEDK</sequence>
<dbReference type="EMBL" id="AAHUQY010000021">
    <property type="protein sequence ID" value="ECA5342754.1"/>
    <property type="molecule type" value="Genomic_DNA"/>
</dbReference>
<name>A0A077W2N0_SALTM</name>
<organism evidence="2">
    <name type="scientific">Salmonella typhimurium</name>
    <dbReference type="NCBI Taxonomy" id="90371"/>
    <lineage>
        <taxon>Bacteria</taxon>
        <taxon>Pseudomonadati</taxon>
        <taxon>Pseudomonadota</taxon>
        <taxon>Gammaproteobacteria</taxon>
        <taxon>Enterobacterales</taxon>
        <taxon>Enterobacteriaceae</taxon>
        <taxon>Salmonella</taxon>
    </lineage>
</organism>
<dbReference type="GeneID" id="39817338"/>
<accession>A0A077W2N0</accession>
<dbReference type="EMBL" id="AALLDS010000033">
    <property type="protein sequence ID" value="EDA7615065.1"/>
    <property type="molecule type" value="Genomic_DNA"/>
</dbReference>
<evidence type="ECO:0000313" key="2">
    <source>
        <dbReference type="EMBL" id="ECA5342754.1"/>
    </source>
</evidence>